<dbReference type="Gene3D" id="3.40.50.300">
    <property type="entry name" value="P-loop containing nucleotide triphosphate hydrolases"/>
    <property type="match status" value="1"/>
</dbReference>
<protein>
    <recommendedName>
        <fullName evidence="4">Uncharacterized AAA domain-containing protein ycf46</fullName>
    </recommendedName>
</protein>
<dbReference type="Pfam" id="PF00004">
    <property type="entry name" value="AAA"/>
    <property type="match status" value="1"/>
</dbReference>
<evidence type="ECO:0000313" key="6">
    <source>
        <dbReference type="Proteomes" id="UP000066624"/>
    </source>
</evidence>
<dbReference type="InterPro" id="IPR052381">
    <property type="entry name" value="AAA_domain_protein"/>
</dbReference>
<dbReference type="InterPro" id="IPR041569">
    <property type="entry name" value="AAA_lid_3"/>
</dbReference>
<proteinExistence type="inferred from homology"/>
<dbReference type="PANTHER" id="PTHR42960:SF1">
    <property type="entry name" value="YCF46 PROTEIN"/>
    <property type="match status" value="1"/>
</dbReference>
<dbReference type="SMART" id="SM00382">
    <property type="entry name" value="AAA"/>
    <property type="match status" value="1"/>
</dbReference>
<dbReference type="KEGG" id="wma:WM2015_387"/>
<keyword evidence="6" id="KW-1185">Reference proteome</keyword>
<organism evidence="5 6">
    <name type="scientific">Wenzhouxiangella marina</name>
    <dbReference type="NCBI Taxonomy" id="1579979"/>
    <lineage>
        <taxon>Bacteria</taxon>
        <taxon>Pseudomonadati</taxon>
        <taxon>Pseudomonadota</taxon>
        <taxon>Gammaproteobacteria</taxon>
        <taxon>Chromatiales</taxon>
        <taxon>Wenzhouxiangellaceae</taxon>
        <taxon>Wenzhouxiangella</taxon>
    </lineage>
</organism>
<dbReference type="EMBL" id="CP012154">
    <property type="protein sequence ID" value="AKS40770.1"/>
    <property type="molecule type" value="Genomic_DNA"/>
</dbReference>
<keyword evidence="2" id="KW-0067">ATP-binding</keyword>
<dbReference type="AlphaFoldDB" id="A0A0K0XSY3"/>
<dbReference type="PATRIC" id="fig|1579979.3.peg.391"/>
<dbReference type="PANTHER" id="PTHR42960">
    <property type="entry name" value="YCF46 PROTEIN"/>
    <property type="match status" value="1"/>
</dbReference>
<dbReference type="SUPFAM" id="SSF52540">
    <property type="entry name" value="P-loop containing nucleoside triphosphate hydrolases"/>
    <property type="match status" value="1"/>
</dbReference>
<evidence type="ECO:0000256" key="3">
    <source>
        <dbReference type="ARBA" id="ARBA00038088"/>
    </source>
</evidence>
<dbReference type="RefSeq" id="WP_245609796.1">
    <property type="nucleotide sequence ID" value="NZ_CP012154.1"/>
</dbReference>
<dbReference type="InterPro" id="IPR027417">
    <property type="entry name" value="P-loop_NTPase"/>
</dbReference>
<keyword evidence="1" id="KW-0547">Nucleotide-binding</keyword>
<keyword evidence="5" id="KW-0131">Cell cycle</keyword>
<keyword evidence="5" id="KW-0132">Cell division</keyword>
<dbReference type="InterPro" id="IPR003593">
    <property type="entry name" value="AAA+_ATPase"/>
</dbReference>
<dbReference type="Proteomes" id="UP000066624">
    <property type="component" value="Chromosome"/>
</dbReference>
<comment type="similarity">
    <text evidence="3">Belongs to the AAA ATPase family. Highly divergent.</text>
</comment>
<evidence type="ECO:0000256" key="1">
    <source>
        <dbReference type="ARBA" id="ARBA00022741"/>
    </source>
</evidence>
<dbReference type="GO" id="GO:0005524">
    <property type="term" value="F:ATP binding"/>
    <property type="evidence" value="ECO:0007669"/>
    <property type="project" value="UniProtKB-KW"/>
</dbReference>
<accession>A0A0K0XSY3</accession>
<dbReference type="GO" id="GO:0051301">
    <property type="term" value="P:cell division"/>
    <property type="evidence" value="ECO:0007669"/>
    <property type="project" value="UniProtKB-KW"/>
</dbReference>
<dbReference type="STRING" id="1579979.WM2015_387"/>
<dbReference type="InterPro" id="IPR003959">
    <property type="entry name" value="ATPase_AAA_core"/>
</dbReference>
<dbReference type="Gene3D" id="1.10.8.60">
    <property type="match status" value="1"/>
</dbReference>
<reference evidence="5 6" key="1">
    <citation type="submission" date="2015-07" db="EMBL/GenBank/DDBJ databases">
        <authorList>
            <person name="Noorani M."/>
        </authorList>
    </citation>
    <scope>NUCLEOTIDE SEQUENCE [LARGE SCALE GENOMIC DNA]</scope>
    <source>
        <strain evidence="5 6">KCTC 42284</strain>
    </source>
</reference>
<evidence type="ECO:0000256" key="4">
    <source>
        <dbReference type="ARBA" id="ARBA00040480"/>
    </source>
</evidence>
<gene>
    <name evidence="5" type="ORF">WM2015_387</name>
</gene>
<dbReference type="Pfam" id="PF17862">
    <property type="entry name" value="AAA_lid_3"/>
    <property type="match status" value="1"/>
</dbReference>
<evidence type="ECO:0000256" key="2">
    <source>
        <dbReference type="ARBA" id="ARBA00022840"/>
    </source>
</evidence>
<dbReference type="GO" id="GO:0016887">
    <property type="term" value="F:ATP hydrolysis activity"/>
    <property type="evidence" value="ECO:0007669"/>
    <property type="project" value="InterPro"/>
</dbReference>
<sequence length="505" mass="56050">MKELDFLPDAPVNPAELASLASMIRAGTPLIVIESHDEPHAHALFMALRHQMHRPVLIWTATRGLVRADRDLVMAPDFADAGKALAHIAQRSDRALVLLMDFHPYLDDPVIVRQLREIGRRADDRQAPTVVLISPEITLPPELTALSRRFDLQAPEPATLEAMVRAEASRWGNERGLKPAEICEEALVQLINNLQGLTMKDARRLARNAIFDDGVLDHSDLKPVMQAKFELLDPGGVLNFELETARFSEVAGLANLRRWLELRAGVFRSAEAPPGLDPPRGMLLLGVQGCGKSLAARAAAGLFGVPLLHLDFATLFDRYHGQSERNLRQSLKAAELMAPCVMWIDEIEKGLATSDSDGGTSRRMLGSFLTWLSEHRSRVFVAATANDISRLPPELMRKGRFDEVFFVDLPERATRAEIMAIHLRRRELKPELYPLDRLAEATEGFSGAELEHLVVSALYVAHAQGVTLAMEHLSEELARTRPLSVLRGESIASLRAWARERAVPA</sequence>
<evidence type="ECO:0000313" key="5">
    <source>
        <dbReference type="EMBL" id="AKS40770.1"/>
    </source>
</evidence>
<name>A0A0K0XSY3_9GAMM</name>